<dbReference type="Gene3D" id="3.40.50.410">
    <property type="entry name" value="von Willebrand factor, type A domain"/>
    <property type="match status" value="1"/>
</dbReference>
<evidence type="ECO:0000259" key="1">
    <source>
        <dbReference type="Pfam" id="PF01882"/>
    </source>
</evidence>
<dbReference type="AlphaFoldDB" id="A0A8J7QLN5"/>
<dbReference type="PANTHER" id="PTHR33608">
    <property type="entry name" value="BLL2464 PROTEIN"/>
    <property type="match status" value="1"/>
</dbReference>
<evidence type="ECO:0000313" key="2">
    <source>
        <dbReference type="EMBL" id="MBO1320245.1"/>
    </source>
</evidence>
<proteinExistence type="predicted"/>
<keyword evidence="3" id="KW-1185">Reference proteome</keyword>
<dbReference type="PANTHER" id="PTHR33608:SF3">
    <property type="entry name" value="SLR2013 PROTEIN"/>
    <property type="match status" value="1"/>
</dbReference>
<accession>A0A8J7QLN5</accession>
<dbReference type="InterPro" id="IPR002881">
    <property type="entry name" value="DUF58"/>
</dbReference>
<dbReference type="RefSeq" id="WP_207860199.1">
    <property type="nucleotide sequence ID" value="NZ_JAFREP010000016.1"/>
</dbReference>
<gene>
    <name evidence="2" type="ORF">J3U88_17350</name>
</gene>
<protein>
    <submittedName>
        <fullName evidence="2">DUF58 domain-containing protein</fullName>
    </submittedName>
</protein>
<dbReference type="Proteomes" id="UP000664417">
    <property type="component" value="Unassembled WGS sequence"/>
</dbReference>
<dbReference type="InterPro" id="IPR036465">
    <property type="entry name" value="vWFA_dom_sf"/>
</dbReference>
<name>A0A8J7QLN5_9BACT</name>
<feature type="domain" description="DUF58" evidence="1">
    <location>
        <begin position="196"/>
        <end position="375"/>
    </location>
</feature>
<dbReference type="Pfam" id="PF01882">
    <property type="entry name" value="DUF58"/>
    <property type="match status" value="1"/>
</dbReference>
<evidence type="ECO:0000313" key="3">
    <source>
        <dbReference type="Proteomes" id="UP000664417"/>
    </source>
</evidence>
<dbReference type="EMBL" id="JAFREP010000016">
    <property type="protein sequence ID" value="MBO1320245.1"/>
    <property type="molecule type" value="Genomic_DNA"/>
</dbReference>
<dbReference type="CDD" id="cd00198">
    <property type="entry name" value="vWFA"/>
    <property type="match status" value="1"/>
</dbReference>
<organism evidence="2 3">
    <name type="scientific">Acanthopleuribacter pedis</name>
    <dbReference type="NCBI Taxonomy" id="442870"/>
    <lineage>
        <taxon>Bacteria</taxon>
        <taxon>Pseudomonadati</taxon>
        <taxon>Acidobacteriota</taxon>
        <taxon>Holophagae</taxon>
        <taxon>Acanthopleuribacterales</taxon>
        <taxon>Acanthopleuribacteraceae</taxon>
        <taxon>Acanthopleuribacter</taxon>
    </lineage>
</organism>
<comment type="caution">
    <text evidence="2">The sequence shown here is derived from an EMBL/GenBank/DDBJ whole genome shotgun (WGS) entry which is preliminary data.</text>
</comment>
<reference evidence="2" key="1">
    <citation type="submission" date="2021-03" db="EMBL/GenBank/DDBJ databases">
        <authorList>
            <person name="Wang G."/>
        </authorList>
    </citation>
    <scope>NUCLEOTIDE SEQUENCE</scope>
    <source>
        <strain evidence="2">KCTC 12899</strain>
    </source>
</reference>
<sequence>MKPTRRAEFLLVCNLGTAALATAYPAFWWLWAVVLVLCLALVLVDAQRTRRNPLPTVTRSVAAVLPVAVWTQVRYRLENHGETPLSLTFRDIPPDGSEHRHMEGAMTLQPHAWHEGAYQMRPLQRGDLHFAACLLVVDSPWRLWKRVARIPLPEEVRVYPNFQEVAHYALLATNQRLRSFGVHRRRRRGEGREFHQMREYVPGDPLRQIDWKASSRMRKLIAREYQDERNQQVVFLMDCGQSMRAQDDMLSHFDHALNAVLLMTHVALKHGDAVGLMTFSGAHRRLAPRKGAPQLNLILNNVYDIQPSLQTSDFEHIAEDVLRFVRKRSLIILVTNLRDEDNDELQQAVQLLRRKHLVLLASMREKALDAVAKEPVMTFEDSLRLAATYHYREARQAAVDNLRGRGILCLDTTPPDLPIAMINNYLDIKSKGLL</sequence>
<dbReference type="SUPFAM" id="SSF53300">
    <property type="entry name" value="vWA-like"/>
    <property type="match status" value="1"/>
</dbReference>